<protein>
    <submittedName>
        <fullName evidence="1">Uncharacterized protein</fullName>
    </submittedName>
</protein>
<accession>A0A1G8Y909</accession>
<proteinExistence type="predicted"/>
<evidence type="ECO:0000313" key="1">
    <source>
        <dbReference type="EMBL" id="SDJ99163.1"/>
    </source>
</evidence>
<sequence length="82" mass="9304">MNFSEVQIMENLDHILILKTDIRTEDQVTSLKPLLSDHPDVMDWSIDVDDVDCVLRVVSETLSCGQIVMLLGKSGYFCCELE</sequence>
<dbReference type="AlphaFoldDB" id="A0A1G8Y909"/>
<keyword evidence="2" id="KW-1185">Reference proteome</keyword>
<evidence type="ECO:0000313" key="2">
    <source>
        <dbReference type="Proteomes" id="UP000199580"/>
    </source>
</evidence>
<dbReference type="Proteomes" id="UP000199580">
    <property type="component" value="Unassembled WGS sequence"/>
</dbReference>
<name>A0A1G8Y909_9FLAO</name>
<dbReference type="STRING" id="1128970.SAMN04487935_2233"/>
<gene>
    <name evidence="1" type="ORF">SAMN04487935_2233</name>
</gene>
<dbReference type="EMBL" id="FNEZ01000003">
    <property type="protein sequence ID" value="SDJ99163.1"/>
    <property type="molecule type" value="Genomic_DNA"/>
</dbReference>
<dbReference type="RefSeq" id="WP_091395295.1">
    <property type="nucleotide sequence ID" value="NZ_BKAI01000006.1"/>
</dbReference>
<reference evidence="1 2" key="1">
    <citation type="submission" date="2016-10" db="EMBL/GenBank/DDBJ databases">
        <authorList>
            <person name="de Groot N.N."/>
        </authorList>
    </citation>
    <scope>NUCLEOTIDE SEQUENCE [LARGE SCALE GENOMIC DNA]</scope>
    <source>
        <strain evidence="1 2">CGMCC 1.10076</strain>
    </source>
</reference>
<organism evidence="1 2">
    <name type="scientific">Flavobacterium noncentrifugens</name>
    <dbReference type="NCBI Taxonomy" id="1128970"/>
    <lineage>
        <taxon>Bacteria</taxon>
        <taxon>Pseudomonadati</taxon>
        <taxon>Bacteroidota</taxon>
        <taxon>Flavobacteriia</taxon>
        <taxon>Flavobacteriales</taxon>
        <taxon>Flavobacteriaceae</taxon>
        <taxon>Flavobacterium</taxon>
    </lineage>
</organism>